<gene>
    <name evidence="1" type="ORF">M9H77_18941</name>
</gene>
<proteinExistence type="predicted"/>
<dbReference type="EMBL" id="CM044704">
    <property type="protein sequence ID" value="KAI5669088.1"/>
    <property type="molecule type" value="Genomic_DNA"/>
</dbReference>
<keyword evidence="2" id="KW-1185">Reference proteome</keyword>
<comment type="caution">
    <text evidence="1">The sequence shown here is derived from an EMBL/GenBank/DDBJ whole genome shotgun (WGS) entry which is preliminary data.</text>
</comment>
<name>A0ACC0B906_CATRO</name>
<accession>A0ACC0B906</accession>
<sequence length="530" mass="61213">MLIIEEGECTKHYLLRKLPKCGIDYDESLGHYTLECLLFYLLTRIYFPGKSIGNRDSYLVRLTSLIEQIEHEEGGKLGNLFPFGCILAEFREERGLITFTDSLTENVKIRNKKNEFYTPKNIFAINNFDISLLPIRLNLPMICPLVAWKKIRSSNHTTLSDLTGGYLSTPSGDIYDRYCLMSSHDPKNFYIEISQDQVDGLCFIMSKLPFEINSEWLHFMIDRDASLVRLGLLMPKFPASINLHKASSLLWEFHMQNKEFKSLFSYEGYQFYLPTFLDFRGRIYRSRVLHFYERDLARSLVLFGGEIPETSNDEAVWAQIGFYCKSFTSSSQAISYIMNTLLEGLSTTDGDRRDDYEIVLLYQAREAKRPFQFLSNMLLMLNASGNRCKIPITQDASASAYQILSYFLLDETLAFRTNHISSPNGEIEDIYTYFLMEFMQYLKEEGKKGLLSKDLVKSVCNLLNHKIMKSFFMPVVYGKTMKAYADDLYSSLSHYLTKGDCFKISKACFTFWGIKYAGMKSLIELISCLG</sequence>
<protein>
    <submittedName>
        <fullName evidence="1">Uncharacterized protein</fullName>
    </submittedName>
</protein>
<organism evidence="1 2">
    <name type="scientific">Catharanthus roseus</name>
    <name type="common">Madagascar periwinkle</name>
    <name type="synonym">Vinca rosea</name>
    <dbReference type="NCBI Taxonomy" id="4058"/>
    <lineage>
        <taxon>Eukaryota</taxon>
        <taxon>Viridiplantae</taxon>
        <taxon>Streptophyta</taxon>
        <taxon>Embryophyta</taxon>
        <taxon>Tracheophyta</taxon>
        <taxon>Spermatophyta</taxon>
        <taxon>Magnoliopsida</taxon>
        <taxon>eudicotyledons</taxon>
        <taxon>Gunneridae</taxon>
        <taxon>Pentapetalae</taxon>
        <taxon>asterids</taxon>
        <taxon>lamiids</taxon>
        <taxon>Gentianales</taxon>
        <taxon>Apocynaceae</taxon>
        <taxon>Rauvolfioideae</taxon>
        <taxon>Vinceae</taxon>
        <taxon>Catharanthinae</taxon>
        <taxon>Catharanthus</taxon>
    </lineage>
</organism>
<evidence type="ECO:0000313" key="1">
    <source>
        <dbReference type="EMBL" id="KAI5669088.1"/>
    </source>
</evidence>
<reference evidence="2" key="1">
    <citation type="journal article" date="2023" name="Nat. Plants">
        <title>Single-cell RNA sequencing provides a high-resolution roadmap for understanding the multicellular compartmentation of specialized metabolism.</title>
        <authorList>
            <person name="Sun S."/>
            <person name="Shen X."/>
            <person name="Li Y."/>
            <person name="Li Y."/>
            <person name="Wang S."/>
            <person name="Li R."/>
            <person name="Zhang H."/>
            <person name="Shen G."/>
            <person name="Guo B."/>
            <person name="Wei J."/>
            <person name="Xu J."/>
            <person name="St-Pierre B."/>
            <person name="Chen S."/>
            <person name="Sun C."/>
        </authorList>
    </citation>
    <scope>NUCLEOTIDE SEQUENCE [LARGE SCALE GENOMIC DNA]</scope>
</reference>
<evidence type="ECO:0000313" key="2">
    <source>
        <dbReference type="Proteomes" id="UP001060085"/>
    </source>
</evidence>
<dbReference type="Proteomes" id="UP001060085">
    <property type="component" value="Linkage Group LG04"/>
</dbReference>